<dbReference type="KEGG" id="slf:JEQ17_17840"/>
<dbReference type="Gene3D" id="2.90.10.10">
    <property type="entry name" value="Bulb-type lectin domain"/>
    <property type="match status" value="1"/>
</dbReference>
<dbReference type="SMART" id="SM00108">
    <property type="entry name" value="B_lectin"/>
    <property type="match status" value="1"/>
</dbReference>
<dbReference type="CDD" id="cd00028">
    <property type="entry name" value="B_lectin"/>
    <property type="match status" value="1"/>
</dbReference>
<accession>A0A7T7I596</accession>
<evidence type="ECO:0000259" key="8">
    <source>
        <dbReference type="PROSITE" id="PS50011"/>
    </source>
</evidence>
<dbReference type="InterPro" id="IPR000719">
    <property type="entry name" value="Prot_kinase_dom"/>
</dbReference>
<feature type="domain" description="Protein kinase" evidence="8">
    <location>
        <begin position="15"/>
        <end position="272"/>
    </location>
</feature>
<dbReference type="SUPFAM" id="SSF56112">
    <property type="entry name" value="Protein kinase-like (PK-like)"/>
    <property type="match status" value="1"/>
</dbReference>
<dbReference type="SUPFAM" id="SSF51110">
    <property type="entry name" value="alpha-D-mannose-specific plant lectins"/>
    <property type="match status" value="1"/>
</dbReference>
<keyword evidence="3 10" id="KW-0418">Kinase</keyword>
<feature type="region of interest" description="Disordered" evidence="6">
    <location>
        <begin position="411"/>
        <end position="444"/>
    </location>
</feature>
<dbReference type="EMBL" id="CP066831">
    <property type="protein sequence ID" value="QQM41152.1"/>
    <property type="molecule type" value="Genomic_DNA"/>
</dbReference>
<evidence type="ECO:0000313" key="10">
    <source>
        <dbReference type="EMBL" id="QQM41152.1"/>
    </source>
</evidence>
<name>A0A7T7I596_9ACTN</name>
<dbReference type="PROSITE" id="PS00108">
    <property type="entry name" value="PROTEIN_KINASE_ST"/>
    <property type="match status" value="1"/>
</dbReference>
<feature type="compositionally biased region" description="Low complexity" evidence="6">
    <location>
        <begin position="430"/>
        <end position="444"/>
    </location>
</feature>
<gene>
    <name evidence="10" type="ORF">JEQ17_17840</name>
</gene>
<keyword evidence="4 5" id="KW-0067">ATP-binding</keyword>
<dbReference type="PANTHER" id="PTHR43289">
    <property type="entry name" value="MITOGEN-ACTIVATED PROTEIN KINASE KINASE KINASE 20-RELATED"/>
    <property type="match status" value="1"/>
</dbReference>
<dbReference type="InterPro" id="IPR011009">
    <property type="entry name" value="Kinase-like_dom_sf"/>
</dbReference>
<dbReference type="PANTHER" id="PTHR43289:SF34">
    <property type="entry name" value="SERINE_THREONINE-PROTEIN KINASE YBDM-RELATED"/>
    <property type="match status" value="1"/>
</dbReference>
<dbReference type="Proteomes" id="UP000595636">
    <property type="component" value="Chromosome"/>
</dbReference>
<proteinExistence type="predicted"/>
<feature type="binding site" evidence="5">
    <location>
        <position position="43"/>
    </location>
    <ligand>
        <name>ATP</name>
        <dbReference type="ChEBI" id="CHEBI:30616"/>
    </ligand>
</feature>
<dbReference type="GO" id="GO:0005524">
    <property type="term" value="F:ATP binding"/>
    <property type="evidence" value="ECO:0007669"/>
    <property type="project" value="UniProtKB-UniRule"/>
</dbReference>
<dbReference type="Gene3D" id="3.30.200.20">
    <property type="entry name" value="Phosphorylase Kinase, domain 1"/>
    <property type="match status" value="1"/>
</dbReference>
<protein>
    <submittedName>
        <fullName evidence="10">Protein kinase</fullName>
    </submittedName>
</protein>
<feature type="domain" description="Bulb-type lectin" evidence="9">
    <location>
        <begin position="447"/>
        <end position="553"/>
    </location>
</feature>
<reference evidence="10 11" key="1">
    <citation type="submission" date="2020-12" db="EMBL/GenBank/DDBJ databases">
        <title>A novel species.</title>
        <authorList>
            <person name="Li K."/>
        </authorList>
    </citation>
    <scope>NUCLEOTIDE SEQUENCE [LARGE SCALE GENOMIC DNA]</scope>
    <source>
        <strain evidence="10 11">ZYC-3</strain>
    </source>
</reference>
<keyword evidence="7" id="KW-0812">Transmembrane</keyword>
<keyword evidence="1" id="KW-0808">Transferase</keyword>
<keyword evidence="7" id="KW-0472">Membrane</keyword>
<evidence type="ECO:0000256" key="1">
    <source>
        <dbReference type="ARBA" id="ARBA00022679"/>
    </source>
</evidence>
<evidence type="ECO:0000256" key="5">
    <source>
        <dbReference type="PROSITE-ProRule" id="PRU10141"/>
    </source>
</evidence>
<dbReference type="InterPro" id="IPR001480">
    <property type="entry name" value="Bulb-type_lectin_dom"/>
</dbReference>
<dbReference type="InterPro" id="IPR008271">
    <property type="entry name" value="Ser/Thr_kinase_AS"/>
</dbReference>
<feature type="compositionally biased region" description="Basic and acidic residues" evidence="6">
    <location>
        <begin position="294"/>
        <end position="308"/>
    </location>
</feature>
<keyword evidence="2 5" id="KW-0547">Nucleotide-binding</keyword>
<feature type="transmembrane region" description="Helical" evidence="7">
    <location>
        <begin position="387"/>
        <end position="409"/>
    </location>
</feature>
<dbReference type="GO" id="GO:0004674">
    <property type="term" value="F:protein serine/threonine kinase activity"/>
    <property type="evidence" value="ECO:0007669"/>
    <property type="project" value="TreeGrafter"/>
</dbReference>
<dbReference type="AlphaFoldDB" id="A0A7T7I596"/>
<dbReference type="InterPro" id="IPR017441">
    <property type="entry name" value="Protein_kinase_ATP_BS"/>
</dbReference>
<dbReference type="RefSeq" id="WP_200396173.1">
    <property type="nucleotide sequence ID" value="NZ_CP066831.1"/>
</dbReference>
<evidence type="ECO:0000256" key="6">
    <source>
        <dbReference type="SAM" id="MobiDB-lite"/>
    </source>
</evidence>
<sequence length="554" mass="58655">MKNLQPSDPSSIGGYPLLSRLGAGGMGQVFLSRTPSGRLLALKTIREDLSSDPGFEERFAREIRNSDRVRSPWTVTVVDYSPPGQRPQWLATEYVPAPSLDEWVSRHGPLPEAAVLSLAAELCGALQSVHQADLTHRDVKPGNVLLARDRPRLIDFGIARAADDPRHTQVGGVLGSPGFLAPDQAVGGVPAEPADVFSLAAVLVYAATGHGPFTRPQENNVAMAALVYRAVHEAPDLQGVPPTLVPVLASCLAKAPADRPTAAELGKRLEEIGARTGNWPDVRPPALATELTAHEQPTHTLVDPRPDLPPDLQTGLQPDLQPDLRPGSQPHPQQHHHPQYNQHHQQTQPLTAPGHGPGPGHPAAGQTQDSTLLAVPGTPERRRRPRWLIVAVTAAAAVAVAAVSVAAYAGMRGSGSGSSDDSSDASKTRPSASAEATKPTTPATPVRRILQAVYDLGVGESVRTAKTKLIMQRDGNLVITDKQDRPLWAAMTSGTGNTARFQDDGNLVVHNSAGRPVWASQTFGHPGAVLVLQADGNVVIKAGDAVLWAAKTVH</sequence>
<dbReference type="InterPro" id="IPR036426">
    <property type="entry name" value="Bulb-type_lectin_dom_sf"/>
</dbReference>
<evidence type="ECO:0000256" key="3">
    <source>
        <dbReference type="ARBA" id="ARBA00022777"/>
    </source>
</evidence>
<dbReference type="PROSITE" id="PS00107">
    <property type="entry name" value="PROTEIN_KINASE_ATP"/>
    <property type="match status" value="1"/>
</dbReference>
<feature type="region of interest" description="Disordered" evidence="6">
    <location>
        <begin position="294"/>
        <end position="370"/>
    </location>
</feature>
<dbReference type="Pfam" id="PF01453">
    <property type="entry name" value="B_lectin"/>
    <property type="match status" value="1"/>
</dbReference>
<evidence type="ECO:0000256" key="7">
    <source>
        <dbReference type="SAM" id="Phobius"/>
    </source>
</evidence>
<keyword evidence="7" id="KW-1133">Transmembrane helix</keyword>
<dbReference type="PROSITE" id="PS50011">
    <property type="entry name" value="PROTEIN_KINASE_DOM"/>
    <property type="match status" value="1"/>
</dbReference>
<keyword evidence="11" id="KW-1185">Reference proteome</keyword>
<organism evidence="10 11">
    <name type="scientific">Streptomyces liliifuscus</name>
    <dbReference type="NCBI Taxonomy" id="2797636"/>
    <lineage>
        <taxon>Bacteria</taxon>
        <taxon>Bacillati</taxon>
        <taxon>Actinomycetota</taxon>
        <taxon>Actinomycetes</taxon>
        <taxon>Kitasatosporales</taxon>
        <taxon>Streptomycetaceae</taxon>
        <taxon>Streptomyces</taxon>
    </lineage>
</organism>
<evidence type="ECO:0000256" key="4">
    <source>
        <dbReference type="ARBA" id="ARBA00022840"/>
    </source>
</evidence>
<dbReference type="CDD" id="cd14014">
    <property type="entry name" value="STKc_PknB_like"/>
    <property type="match status" value="1"/>
</dbReference>
<evidence type="ECO:0000256" key="2">
    <source>
        <dbReference type="ARBA" id="ARBA00022741"/>
    </source>
</evidence>
<dbReference type="Pfam" id="PF00069">
    <property type="entry name" value="Pkinase"/>
    <property type="match status" value="1"/>
</dbReference>
<feature type="compositionally biased region" description="Low complexity" evidence="6">
    <location>
        <begin position="339"/>
        <end position="354"/>
    </location>
</feature>
<evidence type="ECO:0000313" key="11">
    <source>
        <dbReference type="Proteomes" id="UP000595636"/>
    </source>
</evidence>
<dbReference type="SMART" id="SM00220">
    <property type="entry name" value="S_TKc"/>
    <property type="match status" value="1"/>
</dbReference>
<dbReference type="Gene3D" id="1.10.510.10">
    <property type="entry name" value="Transferase(Phosphotransferase) domain 1"/>
    <property type="match status" value="1"/>
</dbReference>
<dbReference type="PROSITE" id="PS50927">
    <property type="entry name" value="BULB_LECTIN"/>
    <property type="match status" value="1"/>
</dbReference>
<evidence type="ECO:0000259" key="9">
    <source>
        <dbReference type="PROSITE" id="PS50927"/>
    </source>
</evidence>